<dbReference type="InterPro" id="IPR051667">
    <property type="entry name" value="Archaeal_ATPase_domain"/>
</dbReference>
<protein>
    <recommendedName>
        <fullName evidence="1">ATPase domain-containing protein</fullName>
    </recommendedName>
</protein>
<organism evidence="2 3">
    <name type="scientific">Candidatus Magnetoglobus multicellularis str. Araruama</name>
    <dbReference type="NCBI Taxonomy" id="890399"/>
    <lineage>
        <taxon>Bacteria</taxon>
        <taxon>Pseudomonadati</taxon>
        <taxon>Thermodesulfobacteriota</taxon>
        <taxon>Desulfobacteria</taxon>
        <taxon>Desulfobacterales</taxon>
        <taxon>Desulfobacteraceae</taxon>
        <taxon>Candidatus Magnetoglobus</taxon>
    </lineage>
</organism>
<dbReference type="GO" id="GO:0005524">
    <property type="term" value="F:ATP binding"/>
    <property type="evidence" value="ECO:0007669"/>
    <property type="project" value="InterPro"/>
</dbReference>
<dbReference type="EMBL" id="ATBP01001263">
    <property type="protein sequence ID" value="ETR67680.1"/>
    <property type="molecule type" value="Genomic_DNA"/>
</dbReference>
<dbReference type="AlphaFoldDB" id="A0A1V1NYM1"/>
<gene>
    <name evidence="2" type="ORF">OMM_05013</name>
</gene>
<dbReference type="PANTHER" id="PTHR37096">
    <property type="entry name" value="YALI0E33429P"/>
    <property type="match status" value="1"/>
</dbReference>
<evidence type="ECO:0000259" key="1">
    <source>
        <dbReference type="Pfam" id="PF01637"/>
    </source>
</evidence>
<comment type="caution">
    <text evidence="2">The sequence shown here is derived from an EMBL/GenBank/DDBJ whole genome shotgun (WGS) entry which is preliminary data.</text>
</comment>
<sequence>MTKESHLCHVIIASSDGYFLKRIFEDSKLTKTSNFYFVDYLDEADTKYWLNHLEYESAITSFKLTDSQIEFIWKYLGGSMWEISDLLGKLIPCSNNNTISDQHLTDFIHKRIEENCARFSHYAGISNNKIRLLKEIYDLSEKKNFLRILDLKALAEKISYNNNTLSQELEQLVRLNYLAFNPTTSGYQIQGKSMFYGLKQFLESIPDTFY</sequence>
<evidence type="ECO:0000313" key="3">
    <source>
        <dbReference type="Proteomes" id="UP000189670"/>
    </source>
</evidence>
<proteinExistence type="predicted"/>
<dbReference type="Proteomes" id="UP000189670">
    <property type="component" value="Unassembled WGS sequence"/>
</dbReference>
<dbReference type="Pfam" id="PF01637">
    <property type="entry name" value="ATPase_2"/>
    <property type="match status" value="1"/>
</dbReference>
<reference evidence="3" key="1">
    <citation type="submission" date="2012-11" db="EMBL/GenBank/DDBJ databases">
        <authorList>
            <person name="Lucero-Rivera Y.E."/>
            <person name="Tovar-Ramirez D."/>
        </authorList>
    </citation>
    <scope>NUCLEOTIDE SEQUENCE [LARGE SCALE GENOMIC DNA]</scope>
    <source>
        <strain evidence="3">Araruama</strain>
    </source>
</reference>
<evidence type="ECO:0000313" key="2">
    <source>
        <dbReference type="EMBL" id="ETR67680.1"/>
    </source>
</evidence>
<dbReference type="PANTHER" id="PTHR37096:SF1">
    <property type="entry name" value="AAA+ ATPASE DOMAIN-CONTAINING PROTEIN"/>
    <property type="match status" value="1"/>
</dbReference>
<accession>A0A1V1NYM1</accession>
<name>A0A1V1NYM1_9BACT</name>
<feature type="domain" description="ATPase" evidence="1">
    <location>
        <begin position="2"/>
        <end position="86"/>
    </location>
</feature>
<dbReference type="InterPro" id="IPR011579">
    <property type="entry name" value="ATPase_dom"/>
</dbReference>